<dbReference type="Proteomes" id="UP000290588">
    <property type="component" value="Unassembled WGS sequence"/>
</dbReference>
<dbReference type="EMBL" id="CP032097">
    <property type="protein sequence ID" value="AXX94702.1"/>
    <property type="molecule type" value="Genomic_DNA"/>
</dbReference>
<dbReference type="PROSITE" id="PS51257">
    <property type="entry name" value="PROKAR_LIPOPROTEIN"/>
    <property type="match status" value="1"/>
</dbReference>
<dbReference type="InterPro" id="IPR029058">
    <property type="entry name" value="AB_hydrolase_fold"/>
</dbReference>
<evidence type="ECO:0000313" key="4">
    <source>
        <dbReference type="Proteomes" id="UP000262582"/>
    </source>
</evidence>
<keyword evidence="3" id="KW-0378">Hydrolase</keyword>
<evidence type="ECO:0000313" key="2">
    <source>
        <dbReference type="EMBL" id="AXX94702.1"/>
    </source>
</evidence>
<dbReference type="Gene3D" id="3.40.50.1820">
    <property type="entry name" value="alpha/beta hydrolase"/>
    <property type="match status" value="1"/>
</dbReference>
<feature type="domain" description="Serine hydrolase" evidence="1">
    <location>
        <begin position="120"/>
        <end position="257"/>
    </location>
</feature>
<gene>
    <name evidence="2" type="ORF">AELL_1032</name>
    <name evidence="3" type="ORF">CP962_07970</name>
</gene>
<dbReference type="InterPro" id="IPR005645">
    <property type="entry name" value="FSH-like_dom"/>
</dbReference>
<dbReference type="Proteomes" id="UP000262582">
    <property type="component" value="Chromosome"/>
</dbReference>
<dbReference type="SUPFAM" id="SSF53474">
    <property type="entry name" value="alpha/beta-Hydrolases"/>
    <property type="match status" value="1"/>
</dbReference>
<organism evidence="3 5">
    <name type="scientific">Arcobacter ellisii</name>
    <dbReference type="NCBI Taxonomy" id="913109"/>
    <lineage>
        <taxon>Bacteria</taxon>
        <taxon>Pseudomonadati</taxon>
        <taxon>Campylobacterota</taxon>
        <taxon>Epsilonproteobacteria</taxon>
        <taxon>Campylobacterales</taxon>
        <taxon>Arcobacteraceae</taxon>
        <taxon>Arcobacter</taxon>
    </lineage>
</organism>
<keyword evidence="4" id="KW-1185">Reference proteome</keyword>
<dbReference type="Pfam" id="PF03959">
    <property type="entry name" value="FSH1"/>
    <property type="match status" value="1"/>
</dbReference>
<dbReference type="AlphaFoldDB" id="A0A347U774"/>
<dbReference type="KEGG" id="aell:AELL_1032"/>
<accession>A0A347U774</accession>
<sequence length="273" mass="31540">MKYLNILFIIFILSGCLNNIPTPLERKSSVLQTASGNNFQEVDIETSTFTLFSLQKQNNNCKNKNLRVYVEGDGLSWITRRTISKDPTPVNSTILKLMYEDTTECKVYLARPCQFINSDICDKKYWTSHRFSPEVIKSFDESLNNLKKEYKNKSFTLIGHSGGGAVVALLASNRKDIDMFVTIAGNMDIEKWTSMYNLSKLEGSLNPADFTNKLENTKQYHLIGNNDKIVPKEVFLSYLSKFKNKDKVHFLYFEENHNCCWENPFKKLLFETK</sequence>
<name>A0A347U774_9BACT</name>
<reference evidence="3 5" key="1">
    <citation type="submission" date="2017-09" db="EMBL/GenBank/DDBJ databases">
        <title>Genomics of the genus Arcobacter.</title>
        <authorList>
            <person name="Perez-Cataluna A."/>
            <person name="Figueras M.J."/>
            <person name="Salas-Masso N."/>
        </authorList>
    </citation>
    <scope>NUCLEOTIDE SEQUENCE [LARGE SCALE GENOMIC DNA]</scope>
    <source>
        <strain evidence="3 5">CECT 7837</strain>
    </source>
</reference>
<proteinExistence type="predicted"/>
<dbReference type="GO" id="GO:0016787">
    <property type="term" value="F:hydrolase activity"/>
    <property type="evidence" value="ECO:0007669"/>
    <property type="project" value="UniProtKB-KW"/>
</dbReference>
<dbReference type="OrthoDB" id="5451115at2"/>
<dbReference type="EMBL" id="NXIG01000006">
    <property type="protein sequence ID" value="RXI30693.1"/>
    <property type="molecule type" value="Genomic_DNA"/>
</dbReference>
<reference evidence="2 4" key="2">
    <citation type="submission" date="2018-08" db="EMBL/GenBank/DDBJ databases">
        <title>Complete genome of the Arcobacter ellisii type strain LMG 26155.</title>
        <authorList>
            <person name="Miller W.G."/>
            <person name="Yee E."/>
            <person name="Bono J.L."/>
        </authorList>
    </citation>
    <scope>NUCLEOTIDE SEQUENCE [LARGE SCALE GENOMIC DNA]</scope>
    <source>
        <strain evidence="2 4">LMG 26155</strain>
    </source>
</reference>
<protein>
    <submittedName>
        <fullName evidence="3">Alpha/beta hydrolase</fullName>
    </submittedName>
</protein>
<evidence type="ECO:0000313" key="5">
    <source>
        <dbReference type="Proteomes" id="UP000290588"/>
    </source>
</evidence>
<dbReference type="RefSeq" id="WP_118916917.1">
    <property type="nucleotide sequence ID" value="NZ_CP032097.1"/>
</dbReference>
<evidence type="ECO:0000259" key="1">
    <source>
        <dbReference type="Pfam" id="PF03959"/>
    </source>
</evidence>
<evidence type="ECO:0000313" key="3">
    <source>
        <dbReference type="EMBL" id="RXI30693.1"/>
    </source>
</evidence>